<feature type="region of interest" description="Disordered" evidence="1">
    <location>
        <begin position="1"/>
        <end position="21"/>
    </location>
</feature>
<evidence type="ECO:0000313" key="2">
    <source>
        <dbReference type="EMBL" id="CAF5213605.1"/>
    </source>
</evidence>
<sequence>KLKSFFISPKPKLEHSTTPKGMQSTNTFDHYSTYHGFPSSSITTSNTIAIPFTYYHNSPIKSKYYNKPNAELYTARVTNFEKISAWLNYTDSMTQKEDEEDSDEFMFIDEVQEQSISPSPLNIDYQSKIMFLFPLVKFTRCLKKTLQYDRFILAI</sequence>
<reference evidence="2" key="1">
    <citation type="submission" date="2021-02" db="EMBL/GenBank/DDBJ databases">
        <authorList>
            <person name="Nowell W R."/>
        </authorList>
    </citation>
    <scope>NUCLEOTIDE SEQUENCE</scope>
</reference>
<proteinExistence type="predicted"/>
<evidence type="ECO:0000313" key="3">
    <source>
        <dbReference type="Proteomes" id="UP000676336"/>
    </source>
</evidence>
<comment type="caution">
    <text evidence="2">The sequence shown here is derived from an EMBL/GenBank/DDBJ whole genome shotgun (WGS) entry which is preliminary data.</text>
</comment>
<dbReference type="EMBL" id="CAJOBI010341558">
    <property type="protein sequence ID" value="CAF5213605.1"/>
    <property type="molecule type" value="Genomic_DNA"/>
</dbReference>
<accession>A0A8S3J642</accession>
<name>A0A8S3J642_9BILA</name>
<dbReference type="Proteomes" id="UP000676336">
    <property type="component" value="Unassembled WGS sequence"/>
</dbReference>
<evidence type="ECO:0000256" key="1">
    <source>
        <dbReference type="SAM" id="MobiDB-lite"/>
    </source>
</evidence>
<organism evidence="2 3">
    <name type="scientific">Rotaria magnacalcarata</name>
    <dbReference type="NCBI Taxonomy" id="392030"/>
    <lineage>
        <taxon>Eukaryota</taxon>
        <taxon>Metazoa</taxon>
        <taxon>Spiralia</taxon>
        <taxon>Gnathifera</taxon>
        <taxon>Rotifera</taxon>
        <taxon>Eurotatoria</taxon>
        <taxon>Bdelloidea</taxon>
        <taxon>Philodinida</taxon>
        <taxon>Philodinidae</taxon>
        <taxon>Rotaria</taxon>
    </lineage>
</organism>
<dbReference type="AlphaFoldDB" id="A0A8S3J642"/>
<gene>
    <name evidence="2" type="ORF">SMN809_LOCUS79079</name>
</gene>
<protein>
    <submittedName>
        <fullName evidence="2">Uncharacterized protein</fullName>
    </submittedName>
</protein>
<feature type="non-terminal residue" evidence="2">
    <location>
        <position position="1"/>
    </location>
</feature>